<accession>A0ABQ7EF53</accession>
<protein>
    <recommendedName>
        <fullName evidence="3">NPK1-activating kinesin-like protein C-terminal domain-containing protein</fullName>
    </recommendedName>
</protein>
<evidence type="ECO:0000313" key="2">
    <source>
        <dbReference type="Proteomes" id="UP000266723"/>
    </source>
</evidence>
<proteinExistence type="predicted"/>
<gene>
    <name evidence="1" type="ORF">DY000_02022437</name>
</gene>
<dbReference type="Proteomes" id="UP000266723">
    <property type="component" value="Unassembled WGS sequence"/>
</dbReference>
<evidence type="ECO:0000313" key="1">
    <source>
        <dbReference type="EMBL" id="KAF3595432.1"/>
    </source>
</evidence>
<organism evidence="1 2">
    <name type="scientific">Brassica cretica</name>
    <name type="common">Mustard</name>
    <dbReference type="NCBI Taxonomy" id="69181"/>
    <lineage>
        <taxon>Eukaryota</taxon>
        <taxon>Viridiplantae</taxon>
        <taxon>Streptophyta</taxon>
        <taxon>Embryophyta</taxon>
        <taxon>Tracheophyta</taxon>
        <taxon>Spermatophyta</taxon>
        <taxon>Magnoliopsida</taxon>
        <taxon>eudicotyledons</taxon>
        <taxon>Gunneridae</taxon>
        <taxon>Pentapetalae</taxon>
        <taxon>rosids</taxon>
        <taxon>malvids</taxon>
        <taxon>Brassicales</taxon>
        <taxon>Brassicaceae</taxon>
        <taxon>Brassiceae</taxon>
        <taxon>Brassica</taxon>
    </lineage>
</organism>
<dbReference type="EMBL" id="QGKV02000299">
    <property type="protein sequence ID" value="KAF3595432.1"/>
    <property type="molecule type" value="Genomic_DNA"/>
</dbReference>
<comment type="caution">
    <text evidence="1">The sequence shown here is derived from an EMBL/GenBank/DDBJ whole genome shotgun (WGS) entry which is preliminary data.</text>
</comment>
<keyword evidence="2" id="KW-1185">Reference proteome</keyword>
<name>A0ABQ7EF53_BRACR</name>
<sequence>MRSVAMRLTSQRCDVMNDVSRGVESIWKAWKMEISVTNLPIEDTAASERRRLEGMTRQLWDPNRL</sequence>
<reference evidence="1 2" key="1">
    <citation type="journal article" date="2020" name="BMC Genomics">
        <title>Intraspecific diversification of the crop wild relative Brassica cretica Lam. using demographic model selection.</title>
        <authorList>
            <person name="Kioukis A."/>
            <person name="Michalopoulou V.A."/>
            <person name="Briers L."/>
            <person name="Pirintsos S."/>
            <person name="Studholme D.J."/>
            <person name="Pavlidis P."/>
            <person name="Sarris P.F."/>
        </authorList>
    </citation>
    <scope>NUCLEOTIDE SEQUENCE [LARGE SCALE GENOMIC DNA]</scope>
    <source>
        <strain evidence="2">cv. PFS-1207/04</strain>
    </source>
</reference>
<evidence type="ECO:0008006" key="3">
    <source>
        <dbReference type="Google" id="ProtNLM"/>
    </source>
</evidence>